<evidence type="ECO:0000313" key="3">
    <source>
        <dbReference type="Proteomes" id="UP000255061"/>
    </source>
</evidence>
<dbReference type="AlphaFoldDB" id="A0A380AE96"/>
<organism evidence="2 3">
    <name type="scientific">Shewanella morhuae</name>
    <dbReference type="NCBI Taxonomy" id="365591"/>
    <lineage>
        <taxon>Bacteria</taxon>
        <taxon>Pseudomonadati</taxon>
        <taxon>Pseudomonadota</taxon>
        <taxon>Gammaproteobacteria</taxon>
        <taxon>Alteromonadales</taxon>
        <taxon>Shewanellaceae</taxon>
        <taxon>Shewanella</taxon>
    </lineage>
</organism>
<name>A0A380AE96_9GAMM</name>
<gene>
    <name evidence="2" type="ORF">NCTC10736_02159</name>
</gene>
<keyword evidence="1" id="KW-0472">Membrane</keyword>
<keyword evidence="1" id="KW-0812">Transmembrane</keyword>
<feature type="transmembrane region" description="Helical" evidence="1">
    <location>
        <begin position="50"/>
        <end position="71"/>
    </location>
</feature>
<evidence type="ECO:0000256" key="1">
    <source>
        <dbReference type="SAM" id="Phobius"/>
    </source>
</evidence>
<protein>
    <submittedName>
        <fullName evidence="2">Uncharacterized protein</fullName>
    </submittedName>
</protein>
<keyword evidence="1" id="KW-1133">Transmembrane helix</keyword>
<sequence length="103" mass="11806">MTMARNPVSYSPEARRVLYLSEMRFQAEVDESGLNDGKFVFFRLSPRYKLVTVFNAIHLCSQLACPLGLALLMSQTIYLIDIIIGLLIWIITIEIHAIFQRSI</sequence>
<accession>A0A380AE96</accession>
<dbReference type="EMBL" id="UGYV01000001">
    <property type="protein sequence ID" value="SUI78547.1"/>
    <property type="molecule type" value="Genomic_DNA"/>
</dbReference>
<proteinExistence type="predicted"/>
<evidence type="ECO:0000313" key="2">
    <source>
        <dbReference type="EMBL" id="SUI78547.1"/>
    </source>
</evidence>
<feature type="transmembrane region" description="Helical" evidence="1">
    <location>
        <begin position="77"/>
        <end position="99"/>
    </location>
</feature>
<reference evidence="2 3" key="1">
    <citation type="submission" date="2018-06" db="EMBL/GenBank/DDBJ databases">
        <authorList>
            <consortium name="Pathogen Informatics"/>
            <person name="Doyle S."/>
        </authorList>
    </citation>
    <scope>NUCLEOTIDE SEQUENCE [LARGE SCALE GENOMIC DNA]</scope>
    <source>
        <strain evidence="2 3">NCTC10736</strain>
    </source>
</reference>
<dbReference type="Proteomes" id="UP000255061">
    <property type="component" value="Unassembled WGS sequence"/>
</dbReference>